<dbReference type="RefSeq" id="WP_048550441.1">
    <property type="nucleotide sequence ID" value="NZ_HF570958.1"/>
</dbReference>
<dbReference type="AlphaFoldDB" id="A0A077LUZ5"/>
<accession>A0A077LUZ5</accession>
<sequence>MTENRVPRPPAGLGTRGRRFWRSTLSSFELSDAEILVLEEACRTLDDLDRLEEMVAQHGPSVKGSQGQVVVNPALTEARGQRAILHRLIAALQLPDLDDRPMPSSTSMRSQKAAQVRWRGHTKDAG</sequence>
<reference evidence="2 3" key="1">
    <citation type="journal article" date="2013" name="ISME J.">
        <title>A metabolic model for members of the genus Tetrasphaera involved in enhanced biological phosphorus removal.</title>
        <authorList>
            <person name="Kristiansen R."/>
            <person name="Nguyen H.T.T."/>
            <person name="Saunders A.M."/>
            <person name="Nielsen J.L."/>
            <person name="Wimmer R."/>
            <person name="Le V.Q."/>
            <person name="McIlroy S.J."/>
            <person name="Petrovski S."/>
            <person name="Seviour R.J."/>
            <person name="Calteau A."/>
            <person name="Nielsen K.L."/>
            <person name="Nielsen P.H."/>
        </authorList>
    </citation>
    <scope>NUCLEOTIDE SEQUENCE [LARGE SCALE GENOMIC DNA]</scope>
    <source>
        <strain evidence="2 3">T1-X7</strain>
    </source>
</reference>
<name>A0A077LUZ5_9MICO</name>
<dbReference type="OrthoDB" id="3405462at2"/>
<dbReference type="EMBL" id="CAJB01000135">
    <property type="protein sequence ID" value="CCH77738.1"/>
    <property type="molecule type" value="Genomic_DNA"/>
</dbReference>
<feature type="compositionally biased region" description="Polar residues" evidence="1">
    <location>
        <begin position="103"/>
        <end position="113"/>
    </location>
</feature>
<evidence type="ECO:0000313" key="3">
    <source>
        <dbReference type="Proteomes" id="UP000035721"/>
    </source>
</evidence>
<keyword evidence="3" id="KW-1185">Reference proteome</keyword>
<organism evidence="2 3">
    <name type="scientific">Nostocoides japonicum T1-X7</name>
    <dbReference type="NCBI Taxonomy" id="1194083"/>
    <lineage>
        <taxon>Bacteria</taxon>
        <taxon>Bacillati</taxon>
        <taxon>Actinomycetota</taxon>
        <taxon>Actinomycetes</taxon>
        <taxon>Micrococcales</taxon>
        <taxon>Intrasporangiaceae</taxon>
        <taxon>Nostocoides</taxon>
    </lineage>
</organism>
<feature type="region of interest" description="Disordered" evidence="1">
    <location>
        <begin position="97"/>
        <end position="126"/>
    </location>
</feature>
<proteinExistence type="predicted"/>
<dbReference type="STRING" id="1194083.BN12_220016"/>
<gene>
    <name evidence="2" type="ORF">BN12_220016</name>
</gene>
<evidence type="ECO:0000256" key="1">
    <source>
        <dbReference type="SAM" id="MobiDB-lite"/>
    </source>
</evidence>
<protein>
    <submittedName>
        <fullName evidence="2">Uncharacterized protein</fullName>
    </submittedName>
</protein>
<comment type="caution">
    <text evidence="2">The sequence shown here is derived from an EMBL/GenBank/DDBJ whole genome shotgun (WGS) entry which is preliminary data.</text>
</comment>
<evidence type="ECO:0000313" key="2">
    <source>
        <dbReference type="EMBL" id="CCH77738.1"/>
    </source>
</evidence>
<dbReference type="Proteomes" id="UP000035721">
    <property type="component" value="Unassembled WGS sequence"/>
</dbReference>